<dbReference type="GO" id="GO:0008146">
    <property type="term" value="F:sulfotransferase activity"/>
    <property type="evidence" value="ECO:0007669"/>
    <property type="project" value="InterPro"/>
</dbReference>
<organism evidence="5">
    <name type="scientific">Odontella aurita</name>
    <dbReference type="NCBI Taxonomy" id="265563"/>
    <lineage>
        <taxon>Eukaryota</taxon>
        <taxon>Sar</taxon>
        <taxon>Stramenopiles</taxon>
        <taxon>Ochrophyta</taxon>
        <taxon>Bacillariophyta</taxon>
        <taxon>Mediophyceae</taxon>
        <taxon>Biddulphiophycidae</taxon>
        <taxon>Eupodiscales</taxon>
        <taxon>Odontellaceae</taxon>
        <taxon>Odontella</taxon>
    </lineage>
</organism>
<keyword evidence="2" id="KW-0808">Transferase</keyword>
<evidence type="ECO:0000313" key="4">
    <source>
        <dbReference type="EMBL" id="CAE2274004.1"/>
    </source>
</evidence>
<dbReference type="SUPFAM" id="SSF52540">
    <property type="entry name" value="P-loop containing nucleoside triphosphate hydrolases"/>
    <property type="match status" value="1"/>
</dbReference>
<comment type="similarity">
    <text evidence="1">Belongs to the sulfotransferase 1 family.</text>
</comment>
<sequence>MWLNPEVQKKIEWRDGDILVSVPPKSGTTWSMNIAYQLREGGKGDFEDLYEEIPWIEFVEHPGQTTEEIVEKLDAMPTTKRRIFKTHAGPDGFPYFDPAGQGDGSGSTKDVKYIVVLRNPDEAIGSFYPFLSRHRPEFLELWGIPEKAFTFPDFESFYRDWISANDMDKRIFKFLHEWWPKRNNSNVLFLHYNGMKKDHEGSVKKFSNFLGYDYDPSGAEWKRILEYTSFSWMKRNEQKFECAKLAPVPLLRRGSMLRRGESGLADLDGVTEEISRSIASRGREVLEDEDAFWFLYKGSSPLTQTPDI</sequence>
<evidence type="ECO:0000313" key="5">
    <source>
        <dbReference type="EMBL" id="CAE2274005.1"/>
    </source>
</evidence>
<dbReference type="EMBL" id="HBKQ01048839">
    <property type="protein sequence ID" value="CAE2274004.1"/>
    <property type="molecule type" value="Transcribed_RNA"/>
</dbReference>
<dbReference type="PANTHER" id="PTHR11783">
    <property type="entry name" value="SULFOTRANSFERASE SULT"/>
    <property type="match status" value="1"/>
</dbReference>
<dbReference type="AlphaFoldDB" id="A0A6U6IUK7"/>
<dbReference type="Pfam" id="PF00685">
    <property type="entry name" value="Sulfotransfer_1"/>
    <property type="match status" value="1"/>
</dbReference>
<protein>
    <recommendedName>
        <fullName evidence="3">Sulfotransferase domain-containing protein</fullName>
    </recommendedName>
</protein>
<evidence type="ECO:0000256" key="1">
    <source>
        <dbReference type="ARBA" id="ARBA00005771"/>
    </source>
</evidence>
<dbReference type="Gene3D" id="3.40.50.300">
    <property type="entry name" value="P-loop containing nucleotide triphosphate hydrolases"/>
    <property type="match status" value="1"/>
</dbReference>
<feature type="domain" description="Sulfotransferase" evidence="3">
    <location>
        <begin position="16"/>
        <end position="240"/>
    </location>
</feature>
<proteinExistence type="inferred from homology"/>
<evidence type="ECO:0000256" key="2">
    <source>
        <dbReference type="ARBA" id="ARBA00022679"/>
    </source>
</evidence>
<dbReference type="InterPro" id="IPR027417">
    <property type="entry name" value="P-loop_NTPase"/>
</dbReference>
<name>A0A6U6IUK7_9STRA</name>
<dbReference type="InterPro" id="IPR000863">
    <property type="entry name" value="Sulfotransferase_dom"/>
</dbReference>
<gene>
    <name evidence="4" type="ORF">OAUR00152_LOCUS33745</name>
    <name evidence="5" type="ORF">OAUR00152_LOCUS33746</name>
</gene>
<dbReference type="EMBL" id="HBKQ01048840">
    <property type="protein sequence ID" value="CAE2274005.1"/>
    <property type="molecule type" value="Transcribed_RNA"/>
</dbReference>
<evidence type="ECO:0000259" key="3">
    <source>
        <dbReference type="Pfam" id="PF00685"/>
    </source>
</evidence>
<accession>A0A6U6IUK7</accession>
<reference evidence="5" key="1">
    <citation type="submission" date="2021-01" db="EMBL/GenBank/DDBJ databases">
        <authorList>
            <person name="Corre E."/>
            <person name="Pelletier E."/>
            <person name="Niang G."/>
            <person name="Scheremetjew M."/>
            <person name="Finn R."/>
            <person name="Kale V."/>
            <person name="Holt S."/>
            <person name="Cochrane G."/>
            <person name="Meng A."/>
            <person name="Brown T."/>
            <person name="Cohen L."/>
        </authorList>
    </citation>
    <scope>NUCLEOTIDE SEQUENCE</scope>
    <source>
        <strain evidence="5">Isolate 1302-5</strain>
    </source>
</reference>